<dbReference type="InterPro" id="IPR057823">
    <property type="entry name" value="WWE_RCD1"/>
</dbReference>
<accession>S8ELZ2</accession>
<dbReference type="PROSITE" id="PS50918">
    <property type="entry name" value="WWE"/>
    <property type="match status" value="1"/>
</dbReference>
<feature type="non-terminal residue" evidence="3">
    <location>
        <position position="1"/>
    </location>
</feature>
<dbReference type="EMBL" id="AUSU01000346">
    <property type="protein sequence ID" value="EPS73692.1"/>
    <property type="molecule type" value="Genomic_DNA"/>
</dbReference>
<organism evidence="3 4">
    <name type="scientific">Genlisea aurea</name>
    <dbReference type="NCBI Taxonomy" id="192259"/>
    <lineage>
        <taxon>Eukaryota</taxon>
        <taxon>Viridiplantae</taxon>
        <taxon>Streptophyta</taxon>
        <taxon>Embryophyta</taxon>
        <taxon>Tracheophyta</taxon>
        <taxon>Spermatophyta</taxon>
        <taxon>Magnoliopsida</taxon>
        <taxon>eudicotyledons</taxon>
        <taxon>Gunneridae</taxon>
        <taxon>Pentapetalae</taxon>
        <taxon>asterids</taxon>
        <taxon>lamiids</taxon>
        <taxon>Lamiales</taxon>
        <taxon>Lentibulariaceae</taxon>
        <taxon>Genlisea</taxon>
    </lineage>
</organism>
<evidence type="ECO:0008006" key="5">
    <source>
        <dbReference type="Google" id="ProtNLM"/>
    </source>
</evidence>
<feature type="domain" description="PARP catalytic" evidence="2">
    <location>
        <begin position="124"/>
        <end position="371"/>
    </location>
</feature>
<dbReference type="SUPFAM" id="SSF56399">
    <property type="entry name" value="ADP-ribosylation"/>
    <property type="match status" value="1"/>
</dbReference>
<dbReference type="Pfam" id="PF23467">
    <property type="entry name" value="WWE_5"/>
    <property type="match status" value="1"/>
</dbReference>
<dbReference type="PROSITE" id="PS51059">
    <property type="entry name" value="PARP_CATALYTIC"/>
    <property type="match status" value="1"/>
</dbReference>
<name>S8ELZ2_9LAMI</name>
<evidence type="ECO:0000313" key="3">
    <source>
        <dbReference type="EMBL" id="EPS73692.1"/>
    </source>
</evidence>
<dbReference type="PANTHER" id="PTHR32263">
    <property type="entry name" value="INACTIVE POLY [ADP-RIBOSE] POLYMERASE SRO4-RELATED"/>
    <property type="match status" value="1"/>
</dbReference>
<dbReference type="AlphaFoldDB" id="S8ELZ2"/>
<dbReference type="GO" id="GO:0003950">
    <property type="term" value="F:NAD+ poly-ADP-ribosyltransferase activity"/>
    <property type="evidence" value="ECO:0007669"/>
    <property type="project" value="InterPro"/>
</dbReference>
<dbReference type="InterPro" id="IPR044964">
    <property type="entry name" value="RCD1/SRO1-5"/>
</dbReference>
<sequence length="384" mass="42387">QNDEWNDFPENVVAFVNQGILAKNPAIEVQVSAGRILLDFLHMVYLNMDSGLLQPIAWIDVGGNCFFPEVVGDSDKTPFESQHMEGYDLMGTAFEGRNDINLHLEIQVHTFNDECSGESVAISESVKACENAIKNYDDKVSDSSAEALSVRDAIRFTLNEKMGENMNLEVGVNWSLNSDAVTDMFYKAIKPDAAKIVQVRACEGVFVESHLKLFKKQVKLTKKYRGDANLSFAWFPCPKGTVSTILKFGIENYKQHRPDILNGAGIHLMPANGNQFSINNIDVDENGTRHVVLCRVIMGNMEVVPCGSEQSHPSGENFDSGVDKLQNPSCYVVWSMNINSHIHPDCIVSFKVAPEAEGAVPSQEEAKVAISSSIPSESRLLLPT</sequence>
<evidence type="ECO:0000259" key="1">
    <source>
        <dbReference type="PROSITE" id="PS50918"/>
    </source>
</evidence>
<dbReference type="InterPro" id="IPR004170">
    <property type="entry name" value="WWE_dom"/>
</dbReference>
<protein>
    <recommendedName>
        <fullName evidence="5">PARP catalytic domain-containing protein</fullName>
    </recommendedName>
</protein>
<proteinExistence type="predicted"/>
<dbReference type="InterPro" id="IPR012317">
    <property type="entry name" value="Poly(ADP-ribose)pol_cat_dom"/>
</dbReference>
<dbReference type="OrthoDB" id="6133115at2759"/>
<evidence type="ECO:0000313" key="4">
    <source>
        <dbReference type="Proteomes" id="UP000015453"/>
    </source>
</evidence>
<dbReference type="PANTHER" id="PTHR32263:SF41">
    <property type="entry name" value="INACTIVE POLY [ADP-RIBOSE] POLYMERASE RCD1-LIKE ISOFORM X1"/>
    <property type="match status" value="1"/>
</dbReference>
<feature type="non-terminal residue" evidence="3">
    <location>
        <position position="384"/>
    </location>
</feature>
<keyword evidence="4" id="KW-1185">Reference proteome</keyword>
<feature type="domain" description="WWE" evidence="1">
    <location>
        <begin position="1"/>
        <end position="58"/>
    </location>
</feature>
<gene>
    <name evidence="3" type="ORF">M569_01065</name>
</gene>
<dbReference type="Gene3D" id="3.90.228.10">
    <property type="match status" value="1"/>
</dbReference>
<dbReference type="Proteomes" id="UP000015453">
    <property type="component" value="Unassembled WGS sequence"/>
</dbReference>
<evidence type="ECO:0000259" key="2">
    <source>
        <dbReference type="PROSITE" id="PS51059"/>
    </source>
</evidence>
<reference evidence="3 4" key="1">
    <citation type="journal article" date="2013" name="BMC Genomics">
        <title>The miniature genome of a carnivorous plant Genlisea aurea contains a low number of genes and short non-coding sequences.</title>
        <authorList>
            <person name="Leushkin E.V."/>
            <person name="Sutormin R.A."/>
            <person name="Nabieva E.R."/>
            <person name="Penin A.A."/>
            <person name="Kondrashov A.S."/>
            <person name="Logacheva M.D."/>
        </authorList>
    </citation>
    <scope>NUCLEOTIDE SEQUENCE [LARGE SCALE GENOMIC DNA]</scope>
</reference>
<comment type="caution">
    <text evidence="3">The sequence shown here is derived from an EMBL/GenBank/DDBJ whole genome shotgun (WGS) entry which is preliminary data.</text>
</comment>